<evidence type="ECO:0008006" key="4">
    <source>
        <dbReference type="Google" id="ProtNLM"/>
    </source>
</evidence>
<protein>
    <recommendedName>
        <fullName evidence="4">Secreted protein</fullName>
    </recommendedName>
</protein>
<dbReference type="RefSeq" id="WP_317975891.1">
    <property type="nucleotide sequence ID" value="NZ_BTFW01000001.1"/>
</dbReference>
<keyword evidence="3" id="KW-1185">Reference proteome</keyword>
<organism evidence="2 3">
    <name type="scientific">Novosphingobium pituita</name>
    <dbReference type="NCBI Taxonomy" id="3056842"/>
    <lineage>
        <taxon>Bacteria</taxon>
        <taxon>Pseudomonadati</taxon>
        <taxon>Pseudomonadota</taxon>
        <taxon>Alphaproteobacteria</taxon>
        <taxon>Sphingomonadales</taxon>
        <taxon>Sphingomonadaceae</taxon>
        <taxon>Novosphingobium</taxon>
    </lineage>
</organism>
<evidence type="ECO:0000313" key="2">
    <source>
        <dbReference type="EMBL" id="GMM62291.1"/>
    </source>
</evidence>
<reference evidence="2 3" key="1">
    <citation type="submission" date="2023-06" db="EMBL/GenBank/DDBJ databases">
        <title>Draft genome sequence of Novosphingobium sp. strain IK01.</title>
        <authorList>
            <person name="Hatamoto M."/>
            <person name="Ikarashi T."/>
            <person name="Yamaguchi T."/>
        </authorList>
    </citation>
    <scope>NUCLEOTIDE SEQUENCE [LARGE SCALE GENOMIC DNA]</scope>
    <source>
        <strain evidence="2 3">IK01</strain>
    </source>
</reference>
<feature type="signal peptide" evidence="1">
    <location>
        <begin position="1"/>
        <end position="29"/>
    </location>
</feature>
<accession>A0ABQ6PDF8</accession>
<dbReference type="EMBL" id="BTFW01000001">
    <property type="protein sequence ID" value="GMM62291.1"/>
    <property type="molecule type" value="Genomic_DNA"/>
</dbReference>
<comment type="caution">
    <text evidence="2">The sequence shown here is derived from an EMBL/GenBank/DDBJ whole genome shotgun (WGS) entry which is preliminary data.</text>
</comment>
<gene>
    <name evidence="2" type="ORF">NUTIK01_30680</name>
</gene>
<keyword evidence="1" id="KW-0732">Signal</keyword>
<sequence length="105" mass="10528">MRRERRLGIIAAASLVAVGRLALPAPVQAQDGTVPGIAVPVCGEPGHFVVLGTAGRAKIGGRGGTPARKPGDSGPAPCCTICHSAMRKRAGGASCCDEEDDPDVA</sequence>
<evidence type="ECO:0000313" key="3">
    <source>
        <dbReference type="Proteomes" id="UP001187221"/>
    </source>
</evidence>
<proteinExistence type="predicted"/>
<name>A0ABQ6PDF8_9SPHN</name>
<dbReference type="Proteomes" id="UP001187221">
    <property type="component" value="Unassembled WGS sequence"/>
</dbReference>
<feature type="chain" id="PRO_5045318580" description="Secreted protein" evidence="1">
    <location>
        <begin position="30"/>
        <end position="105"/>
    </location>
</feature>
<evidence type="ECO:0000256" key="1">
    <source>
        <dbReference type="SAM" id="SignalP"/>
    </source>
</evidence>